<dbReference type="InterPro" id="IPR000716">
    <property type="entry name" value="Thyroglobulin_1"/>
</dbReference>
<evidence type="ECO:0000259" key="10">
    <source>
        <dbReference type="PROSITE" id="PS51162"/>
    </source>
</evidence>
<dbReference type="GO" id="GO:0030198">
    <property type="term" value="P:extracellular matrix organization"/>
    <property type="evidence" value="ECO:0007669"/>
    <property type="project" value="TreeGrafter"/>
</dbReference>
<dbReference type="Gene3D" id="3.30.60.30">
    <property type="match status" value="1"/>
</dbReference>
<dbReference type="SMART" id="SM00280">
    <property type="entry name" value="KAZAL"/>
    <property type="match status" value="1"/>
</dbReference>
<dbReference type="Proteomes" id="UP000053105">
    <property type="component" value="Unassembled WGS sequence"/>
</dbReference>
<dbReference type="SMART" id="SM00211">
    <property type="entry name" value="TY"/>
    <property type="match status" value="2"/>
</dbReference>
<dbReference type="SUPFAM" id="SSF47473">
    <property type="entry name" value="EF-hand"/>
    <property type="match status" value="2"/>
</dbReference>
<feature type="compositionally biased region" description="Low complexity" evidence="9">
    <location>
        <begin position="723"/>
        <end position="733"/>
    </location>
</feature>
<dbReference type="GO" id="GO:0005615">
    <property type="term" value="C:extracellular space"/>
    <property type="evidence" value="ECO:0007669"/>
    <property type="project" value="TreeGrafter"/>
</dbReference>
<name>A0A0M8ZVC2_9HYME</name>
<sequence length="752" mass="86667">MFSAKSNVKSTLLYGPAELSKSFMFEAAIYWAEEGRSVVYITPAPLEELPAACHDRSNPAPTAFKLMRFISKNLKDSAGLINYRLQQEKYIHACMNREWKRERGRKKEEDNYGAENYRMTYASRSLQITNEPALGGFRISNGKPPSLVCCDEEQKRDKRRGLPLKNISRTILKNVNIEECRKRIAECTMSNGASTPVCGSDGVTYSSQCQVISKQCQGMSILIKHTGPCPETPACFSARLTARPGARPVCRSDGTYAPVQCHEETGYCWCVTPQGRPLPDTSVRNERPRCVKKPGPRSTASTRSGQRRRSPNWKQRRQYSSKHRNTCDRAEKSKFNGNLIENFKIEYRRTNISADDRAEYKELRRLAKKAVRPKKCARTFARTCDLNRDLKLSRQEWGACLANDFTHNRKKKRKRTKERIQDRYRTRIEHHNVNSNVTHAIAHPRMFSRKTQELHLEEKVSGSSAFLKFYDFSNLRFQSSRASESQIRLFLSLNPADERPEVPEAQRTRVMDQVLKGNPPPMHSRPTFNDDPIDTKEDSDANDCLTDRRSVLEDERQHSQEKFYIPECTPDGRYHRVQCYSGYCWCVYQDTGKPIPGTSSKDSTPNCNPVPTPSRPMKGCPEKKKQLFLRDLMDLMYKKMKASGTDSDETTAKWQASKEEQIATWHFVLERKEWKSFRTMVANNKQLQRCGKRLPRYCDINNDRKISMTEWFSCLNAQRSTTCTENTEKTSTSKPKRTGPNPLDQFLKNDDD</sequence>
<feature type="disulfide bond" evidence="8">
    <location>
        <begin position="261"/>
        <end position="268"/>
    </location>
</feature>
<feature type="compositionally biased region" description="Polar residues" evidence="9">
    <location>
        <begin position="597"/>
        <end position="607"/>
    </location>
</feature>
<evidence type="ECO:0000256" key="9">
    <source>
        <dbReference type="SAM" id="MobiDB-lite"/>
    </source>
</evidence>
<keyword evidence="3" id="KW-0732">Signal</keyword>
<keyword evidence="2" id="KW-0964">Secreted</keyword>
<keyword evidence="13" id="KW-1185">Reference proteome</keyword>
<protein>
    <submittedName>
        <fullName evidence="12">SPARC-related modular calcium-binding protein 1</fullName>
    </submittedName>
</protein>
<dbReference type="InterPro" id="IPR002350">
    <property type="entry name" value="Kazal_dom"/>
</dbReference>
<dbReference type="SUPFAM" id="SSF57610">
    <property type="entry name" value="Thyroglobulin type-1 domain"/>
    <property type="match status" value="2"/>
</dbReference>
<comment type="caution">
    <text evidence="8">Lacks conserved residue(s) required for the propagation of feature annotation.</text>
</comment>
<feature type="domain" description="Kazal-like" evidence="11">
    <location>
        <begin position="174"/>
        <end position="231"/>
    </location>
</feature>
<dbReference type="GO" id="GO:0005604">
    <property type="term" value="C:basement membrane"/>
    <property type="evidence" value="ECO:0007669"/>
    <property type="project" value="TreeGrafter"/>
</dbReference>
<dbReference type="PROSITE" id="PS51162">
    <property type="entry name" value="THYROGLOBULIN_1_2"/>
    <property type="match status" value="2"/>
</dbReference>
<comment type="subcellular location">
    <subcellularLocation>
        <location evidence="1">Secreted</location>
    </subcellularLocation>
</comment>
<evidence type="ECO:0000256" key="7">
    <source>
        <dbReference type="ARBA" id="ARBA00023180"/>
    </source>
</evidence>
<evidence type="ECO:0000256" key="6">
    <source>
        <dbReference type="ARBA" id="ARBA00023157"/>
    </source>
</evidence>
<keyword evidence="7" id="KW-0325">Glycoprotein</keyword>
<dbReference type="GO" id="GO:0050840">
    <property type="term" value="F:extracellular matrix binding"/>
    <property type="evidence" value="ECO:0007669"/>
    <property type="project" value="TreeGrafter"/>
</dbReference>
<feature type="region of interest" description="Disordered" evidence="9">
    <location>
        <begin position="596"/>
        <end position="621"/>
    </location>
</feature>
<feature type="region of interest" description="Disordered" evidence="9">
    <location>
        <begin position="516"/>
        <end position="542"/>
    </location>
</feature>
<dbReference type="OrthoDB" id="5986054at2759"/>
<dbReference type="InterPro" id="IPR051950">
    <property type="entry name" value="Dev_reg/Prot_inhib"/>
</dbReference>
<evidence type="ECO:0000256" key="1">
    <source>
        <dbReference type="ARBA" id="ARBA00004613"/>
    </source>
</evidence>
<feature type="domain" description="Thyroglobulin type-1" evidence="10">
    <location>
        <begin position="541"/>
        <end position="607"/>
    </location>
</feature>
<dbReference type="AlphaFoldDB" id="A0A0M8ZVC2"/>
<dbReference type="InterPro" id="IPR018247">
    <property type="entry name" value="EF_Hand_1_Ca_BS"/>
</dbReference>
<dbReference type="SUPFAM" id="SSF100895">
    <property type="entry name" value="Kazal-type serine protease inhibitors"/>
    <property type="match status" value="1"/>
</dbReference>
<dbReference type="InterPro" id="IPR019577">
    <property type="entry name" value="SPARC/Testican_Ca-bd-dom"/>
</dbReference>
<dbReference type="PROSITE" id="PS00484">
    <property type="entry name" value="THYROGLOBULIN_1_1"/>
    <property type="match status" value="1"/>
</dbReference>
<dbReference type="InterPro" id="IPR011992">
    <property type="entry name" value="EF-hand-dom_pair"/>
</dbReference>
<reference evidence="12 13" key="1">
    <citation type="submission" date="2015-07" db="EMBL/GenBank/DDBJ databases">
        <title>The genome of Melipona quadrifasciata.</title>
        <authorList>
            <person name="Pan H."/>
            <person name="Kapheim K."/>
        </authorList>
    </citation>
    <scope>NUCLEOTIDE SEQUENCE [LARGE SCALE GENOMIC DNA]</scope>
    <source>
        <strain evidence="12">0111107301</strain>
        <tissue evidence="12">Whole body</tissue>
    </source>
</reference>
<evidence type="ECO:0000313" key="12">
    <source>
        <dbReference type="EMBL" id="KOX71880.1"/>
    </source>
</evidence>
<evidence type="ECO:0000256" key="4">
    <source>
        <dbReference type="ARBA" id="ARBA00022737"/>
    </source>
</evidence>
<evidence type="ECO:0000256" key="5">
    <source>
        <dbReference type="ARBA" id="ARBA00022837"/>
    </source>
</evidence>
<gene>
    <name evidence="12" type="ORF">WN51_03025</name>
</gene>
<dbReference type="PANTHER" id="PTHR12352">
    <property type="entry name" value="SECRETED MODULAR CALCIUM-BINDING PROTEIN"/>
    <property type="match status" value="1"/>
</dbReference>
<evidence type="ECO:0000259" key="11">
    <source>
        <dbReference type="PROSITE" id="PS51465"/>
    </source>
</evidence>
<feature type="compositionally biased region" description="Basic and acidic residues" evidence="9">
    <location>
        <begin position="533"/>
        <end position="542"/>
    </location>
</feature>
<dbReference type="PROSITE" id="PS00018">
    <property type="entry name" value="EF_HAND_1"/>
    <property type="match status" value="1"/>
</dbReference>
<dbReference type="GO" id="GO:0005509">
    <property type="term" value="F:calcium ion binding"/>
    <property type="evidence" value="ECO:0007669"/>
    <property type="project" value="InterPro"/>
</dbReference>
<feature type="domain" description="Thyroglobulin type-1" evidence="10">
    <location>
        <begin position="232"/>
        <end position="290"/>
    </location>
</feature>
<feature type="region of interest" description="Disordered" evidence="9">
    <location>
        <begin position="280"/>
        <end position="328"/>
    </location>
</feature>
<evidence type="ECO:0000313" key="13">
    <source>
        <dbReference type="Proteomes" id="UP000053105"/>
    </source>
</evidence>
<dbReference type="FunFam" id="4.10.800.10:FF:000004">
    <property type="entry name" value="SPARC-related modular calcium-binding protein 1"/>
    <property type="match status" value="1"/>
</dbReference>
<evidence type="ECO:0000256" key="2">
    <source>
        <dbReference type="ARBA" id="ARBA00022525"/>
    </source>
</evidence>
<dbReference type="GO" id="GO:0008201">
    <property type="term" value="F:heparin binding"/>
    <property type="evidence" value="ECO:0007669"/>
    <property type="project" value="TreeGrafter"/>
</dbReference>
<keyword evidence="6 8" id="KW-1015">Disulfide bond</keyword>
<dbReference type="InterPro" id="IPR036857">
    <property type="entry name" value="Thyroglobulin_1_sf"/>
</dbReference>
<dbReference type="PROSITE" id="PS51465">
    <property type="entry name" value="KAZAL_2"/>
    <property type="match status" value="1"/>
</dbReference>
<evidence type="ECO:0000256" key="3">
    <source>
        <dbReference type="ARBA" id="ARBA00022729"/>
    </source>
</evidence>
<evidence type="ECO:0000256" key="8">
    <source>
        <dbReference type="PROSITE-ProRule" id="PRU00500"/>
    </source>
</evidence>
<dbReference type="Pfam" id="PF07648">
    <property type="entry name" value="Kazal_2"/>
    <property type="match status" value="1"/>
</dbReference>
<accession>A0A0M8ZVC2</accession>
<dbReference type="PANTHER" id="PTHR12352:SF30">
    <property type="entry name" value="FI05255P"/>
    <property type="match status" value="1"/>
</dbReference>
<dbReference type="Pfam" id="PF10591">
    <property type="entry name" value="SPARC_Ca_bdg"/>
    <property type="match status" value="1"/>
</dbReference>
<dbReference type="Gene3D" id="1.10.238.10">
    <property type="entry name" value="EF-hand"/>
    <property type="match status" value="2"/>
</dbReference>
<dbReference type="Pfam" id="PF00086">
    <property type="entry name" value="Thyroglobulin_1"/>
    <property type="match status" value="2"/>
</dbReference>
<keyword evidence="4" id="KW-0677">Repeat</keyword>
<dbReference type="CDD" id="cd00104">
    <property type="entry name" value="KAZAL_FS"/>
    <property type="match status" value="1"/>
</dbReference>
<feature type="region of interest" description="Disordered" evidence="9">
    <location>
        <begin position="723"/>
        <end position="752"/>
    </location>
</feature>
<dbReference type="InterPro" id="IPR036058">
    <property type="entry name" value="Kazal_dom_sf"/>
</dbReference>
<dbReference type="CDD" id="cd16234">
    <property type="entry name" value="EFh_SPARC_SMOC"/>
    <property type="match status" value="1"/>
</dbReference>
<keyword evidence="5" id="KW-0106">Calcium</keyword>
<dbReference type="EMBL" id="KQ435828">
    <property type="protein sequence ID" value="KOX71880.1"/>
    <property type="molecule type" value="Genomic_DNA"/>
</dbReference>
<organism evidence="12 13">
    <name type="scientific">Melipona quadrifasciata</name>
    <dbReference type="NCBI Taxonomy" id="166423"/>
    <lineage>
        <taxon>Eukaryota</taxon>
        <taxon>Metazoa</taxon>
        <taxon>Ecdysozoa</taxon>
        <taxon>Arthropoda</taxon>
        <taxon>Hexapoda</taxon>
        <taxon>Insecta</taxon>
        <taxon>Pterygota</taxon>
        <taxon>Neoptera</taxon>
        <taxon>Endopterygota</taxon>
        <taxon>Hymenoptera</taxon>
        <taxon>Apocrita</taxon>
        <taxon>Aculeata</taxon>
        <taxon>Apoidea</taxon>
        <taxon>Anthophila</taxon>
        <taxon>Apidae</taxon>
        <taxon>Melipona</taxon>
    </lineage>
</organism>
<dbReference type="STRING" id="166423.A0A0M8ZVC2"/>
<feature type="disulfide bond" evidence="8">
    <location>
        <begin position="270"/>
        <end position="290"/>
    </location>
</feature>
<dbReference type="Gene3D" id="4.10.800.10">
    <property type="entry name" value="Thyroglobulin type-1"/>
    <property type="match status" value="2"/>
</dbReference>
<proteinExistence type="predicted"/>
<dbReference type="CDD" id="cd00191">
    <property type="entry name" value="TY"/>
    <property type="match status" value="2"/>
</dbReference>
<feature type="compositionally biased region" description="Basic residues" evidence="9">
    <location>
        <begin position="305"/>
        <end position="324"/>
    </location>
</feature>